<reference evidence="1" key="2">
    <citation type="journal article" date="2015" name="Fish Shellfish Immunol.">
        <title>Early steps in the European eel (Anguilla anguilla)-Vibrio vulnificus interaction in the gills: Role of the RtxA13 toxin.</title>
        <authorList>
            <person name="Callol A."/>
            <person name="Pajuelo D."/>
            <person name="Ebbesson L."/>
            <person name="Teles M."/>
            <person name="MacKenzie S."/>
            <person name="Amaro C."/>
        </authorList>
    </citation>
    <scope>NUCLEOTIDE SEQUENCE</scope>
</reference>
<evidence type="ECO:0000313" key="1">
    <source>
        <dbReference type="EMBL" id="JAH77702.1"/>
    </source>
</evidence>
<sequence>MTNMELHCHTQDLK</sequence>
<protein>
    <submittedName>
        <fullName evidence="1">Uncharacterized protein</fullName>
    </submittedName>
</protein>
<organism evidence="1">
    <name type="scientific">Anguilla anguilla</name>
    <name type="common">European freshwater eel</name>
    <name type="synonym">Muraena anguilla</name>
    <dbReference type="NCBI Taxonomy" id="7936"/>
    <lineage>
        <taxon>Eukaryota</taxon>
        <taxon>Metazoa</taxon>
        <taxon>Chordata</taxon>
        <taxon>Craniata</taxon>
        <taxon>Vertebrata</taxon>
        <taxon>Euteleostomi</taxon>
        <taxon>Actinopterygii</taxon>
        <taxon>Neopterygii</taxon>
        <taxon>Teleostei</taxon>
        <taxon>Anguilliformes</taxon>
        <taxon>Anguillidae</taxon>
        <taxon>Anguilla</taxon>
    </lineage>
</organism>
<dbReference type="EMBL" id="GBXM01030875">
    <property type="protein sequence ID" value="JAH77702.1"/>
    <property type="molecule type" value="Transcribed_RNA"/>
</dbReference>
<proteinExistence type="predicted"/>
<dbReference type="EMBL" id="GBXM01027436">
    <property type="protein sequence ID" value="JAH81141.1"/>
    <property type="molecule type" value="Transcribed_RNA"/>
</dbReference>
<reference evidence="1" key="1">
    <citation type="submission" date="2014-11" db="EMBL/GenBank/DDBJ databases">
        <authorList>
            <person name="Amaro Gonzalez C."/>
        </authorList>
    </citation>
    <scope>NUCLEOTIDE SEQUENCE</scope>
</reference>
<accession>A0A0E9VHY9</accession>
<name>A0A0E9VHY9_ANGAN</name>